<dbReference type="Gene3D" id="1.10.1740.10">
    <property type="match status" value="1"/>
</dbReference>
<gene>
    <name evidence="8" type="ORF">Asera_63420</name>
</gene>
<keyword evidence="9" id="KW-1185">Reference proteome</keyword>
<dbReference type="SUPFAM" id="SSF88659">
    <property type="entry name" value="Sigma3 and sigma4 domains of RNA polymerase sigma factors"/>
    <property type="match status" value="1"/>
</dbReference>
<proteinExistence type="inferred from homology"/>
<dbReference type="AlphaFoldDB" id="A0A810L9J4"/>
<dbReference type="PANTHER" id="PTHR43133">
    <property type="entry name" value="RNA POLYMERASE ECF-TYPE SIGMA FACTO"/>
    <property type="match status" value="1"/>
</dbReference>
<keyword evidence="2" id="KW-0805">Transcription regulation</keyword>
<dbReference type="GO" id="GO:0003677">
    <property type="term" value="F:DNA binding"/>
    <property type="evidence" value="ECO:0007669"/>
    <property type="project" value="UniProtKB-KW"/>
</dbReference>
<dbReference type="KEGG" id="aser:Asera_63420"/>
<feature type="domain" description="RNA polymerase sigma factor 70 region 4 type 2" evidence="7">
    <location>
        <begin position="131"/>
        <end position="179"/>
    </location>
</feature>
<name>A0A810L9J4_9ACTN</name>
<dbReference type="InterPro" id="IPR036388">
    <property type="entry name" value="WH-like_DNA-bd_sf"/>
</dbReference>
<keyword evidence="5" id="KW-0804">Transcription</keyword>
<evidence type="ECO:0000256" key="5">
    <source>
        <dbReference type="ARBA" id="ARBA00023163"/>
    </source>
</evidence>
<evidence type="ECO:0000256" key="2">
    <source>
        <dbReference type="ARBA" id="ARBA00023015"/>
    </source>
</evidence>
<dbReference type="RefSeq" id="WP_244844106.1">
    <property type="nucleotide sequence ID" value="NZ_AP023354.1"/>
</dbReference>
<evidence type="ECO:0000256" key="4">
    <source>
        <dbReference type="ARBA" id="ARBA00023125"/>
    </source>
</evidence>
<reference evidence="8" key="1">
    <citation type="submission" date="2020-08" db="EMBL/GenBank/DDBJ databases">
        <title>Whole genome shotgun sequence of Actinocatenispora sera NBRC 101916.</title>
        <authorList>
            <person name="Komaki H."/>
            <person name="Tamura T."/>
        </authorList>
    </citation>
    <scope>NUCLEOTIDE SEQUENCE</scope>
    <source>
        <strain evidence="8">NBRC 101916</strain>
    </source>
</reference>
<comment type="similarity">
    <text evidence="1">Belongs to the sigma-70 factor family. ECF subfamily.</text>
</comment>
<dbReference type="InterPro" id="IPR013324">
    <property type="entry name" value="RNA_pol_sigma_r3/r4-like"/>
</dbReference>
<dbReference type="GO" id="GO:0016987">
    <property type="term" value="F:sigma factor activity"/>
    <property type="evidence" value="ECO:0007669"/>
    <property type="project" value="UniProtKB-KW"/>
</dbReference>
<feature type="compositionally biased region" description="Basic residues" evidence="6">
    <location>
        <begin position="291"/>
        <end position="301"/>
    </location>
</feature>
<sequence length="301" mass="33512">MDQSSLSRARPAPMTAGPGARPAPEQIAATVRGAQHGDLMALHDLLDLITPYVQRLCGPIALADGPDAAQEALIVVLRNLRSLRTPEALFGWVRVIAVREAVRVARRSARTVPAELGEIPAPGDPALAVDVADVLRRLAPEHRAVLMLRDLEGFDEARAAQLLGVPTGTVRSRLFRARRMFRRAWLADRPPPDRYPHPPAVRAGRREAGRTEEHASERPSTEERSSGRRPTGERPFERRPTEESASERRSTGERPFERRPTEESASERRPTGERPSGRRPTEESPTEARPGRARRTERRPR</sequence>
<feature type="region of interest" description="Disordered" evidence="6">
    <location>
        <begin position="188"/>
        <end position="301"/>
    </location>
</feature>
<dbReference type="Gene3D" id="1.10.10.10">
    <property type="entry name" value="Winged helix-like DNA-binding domain superfamily/Winged helix DNA-binding domain"/>
    <property type="match status" value="1"/>
</dbReference>
<dbReference type="GO" id="GO:0006352">
    <property type="term" value="P:DNA-templated transcription initiation"/>
    <property type="evidence" value="ECO:0007669"/>
    <property type="project" value="InterPro"/>
</dbReference>
<dbReference type="SUPFAM" id="SSF88946">
    <property type="entry name" value="Sigma2 domain of RNA polymerase sigma factors"/>
    <property type="match status" value="1"/>
</dbReference>
<dbReference type="Pfam" id="PF08281">
    <property type="entry name" value="Sigma70_r4_2"/>
    <property type="match status" value="1"/>
</dbReference>
<keyword evidence="4" id="KW-0238">DNA-binding</keyword>
<evidence type="ECO:0000256" key="6">
    <source>
        <dbReference type="SAM" id="MobiDB-lite"/>
    </source>
</evidence>
<dbReference type="InterPro" id="IPR039425">
    <property type="entry name" value="RNA_pol_sigma-70-like"/>
</dbReference>
<dbReference type="EMBL" id="AP023354">
    <property type="protein sequence ID" value="BCJ32234.1"/>
    <property type="molecule type" value="Genomic_DNA"/>
</dbReference>
<dbReference type="InterPro" id="IPR013325">
    <property type="entry name" value="RNA_pol_sigma_r2"/>
</dbReference>
<evidence type="ECO:0000313" key="8">
    <source>
        <dbReference type="EMBL" id="BCJ32234.1"/>
    </source>
</evidence>
<evidence type="ECO:0000256" key="3">
    <source>
        <dbReference type="ARBA" id="ARBA00023082"/>
    </source>
</evidence>
<accession>A0A810L9J4</accession>
<organism evidence="8 9">
    <name type="scientific">Actinocatenispora sera</name>
    <dbReference type="NCBI Taxonomy" id="390989"/>
    <lineage>
        <taxon>Bacteria</taxon>
        <taxon>Bacillati</taxon>
        <taxon>Actinomycetota</taxon>
        <taxon>Actinomycetes</taxon>
        <taxon>Micromonosporales</taxon>
        <taxon>Micromonosporaceae</taxon>
        <taxon>Actinocatenispora</taxon>
    </lineage>
</organism>
<dbReference type="PANTHER" id="PTHR43133:SF8">
    <property type="entry name" value="RNA POLYMERASE SIGMA FACTOR HI_1459-RELATED"/>
    <property type="match status" value="1"/>
</dbReference>
<dbReference type="Proteomes" id="UP000680750">
    <property type="component" value="Chromosome"/>
</dbReference>
<evidence type="ECO:0000313" key="9">
    <source>
        <dbReference type="Proteomes" id="UP000680750"/>
    </source>
</evidence>
<evidence type="ECO:0000259" key="7">
    <source>
        <dbReference type="Pfam" id="PF08281"/>
    </source>
</evidence>
<evidence type="ECO:0000256" key="1">
    <source>
        <dbReference type="ARBA" id="ARBA00010641"/>
    </source>
</evidence>
<feature type="region of interest" description="Disordered" evidence="6">
    <location>
        <begin position="1"/>
        <end position="23"/>
    </location>
</feature>
<protein>
    <recommendedName>
        <fullName evidence="7">RNA polymerase sigma factor 70 region 4 type 2 domain-containing protein</fullName>
    </recommendedName>
</protein>
<dbReference type="InterPro" id="IPR013249">
    <property type="entry name" value="RNA_pol_sigma70_r4_t2"/>
</dbReference>
<feature type="compositionally biased region" description="Basic and acidic residues" evidence="6">
    <location>
        <begin position="204"/>
        <end position="282"/>
    </location>
</feature>
<keyword evidence="3" id="KW-0731">Sigma factor</keyword>